<keyword evidence="3" id="KW-0732">Signal</keyword>
<dbReference type="Proteomes" id="UP000035763">
    <property type="component" value="Unassembled WGS sequence"/>
</dbReference>
<dbReference type="PROSITE" id="PS51935">
    <property type="entry name" value="NLPC_P60"/>
    <property type="match status" value="1"/>
</dbReference>
<dbReference type="InterPro" id="IPR000064">
    <property type="entry name" value="NLP_P60_dom"/>
</dbReference>
<evidence type="ECO:0000313" key="8">
    <source>
        <dbReference type="EMBL" id="CCH74445.1"/>
    </source>
</evidence>
<feature type="region of interest" description="Disordered" evidence="6">
    <location>
        <begin position="187"/>
        <end position="220"/>
    </location>
</feature>
<dbReference type="GO" id="GO:0004222">
    <property type="term" value="F:metalloendopeptidase activity"/>
    <property type="evidence" value="ECO:0007669"/>
    <property type="project" value="TreeGrafter"/>
</dbReference>
<accession>W6K0D1</accession>
<feature type="compositionally biased region" description="Low complexity" evidence="6">
    <location>
        <begin position="192"/>
        <end position="217"/>
    </location>
</feature>
<evidence type="ECO:0000256" key="1">
    <source>
        <dbReference type="ARBA" id="ARBA00007074"/>
    </source>
</evidence>
<evidence type="ECO:0000256" key="3">
    <source>
        <dbReference type="ARBA" id="ARBA00022729"/>
    </source>
</evidence>
<dbReference type="PANTHER" id="PTHR21666:SF289">
    <property type="entry name" value="L-ALA--D-GLU ENDOPEPTIDASE"/>
    <property type="match status" value="1"/>
</dbReference>
<dbReference type="STRING" id="1193182.BN11_4440005"/>
<evidence type="ECO:0000256" key="4">
    <source>
        <dbReference type="ARBA" id="ARBA00022801"/>
    </source>
</evidence>
<sequence length="557" mass="57229">MKKKLIFVLVALTGMGMLIGPVLLGLVAVIFSASASATQNPCITTVVNPVGGPVRLPVTGAFTVTSEYGMRYNPGPYGNGVYRLHGGIDLVMTGTSKTVVASSAGVVSSLPSNPTGGGNMVVVDHGGGVNTVYMHLASRSVTLGEKVWPGKPLGVEGSTGNSTGSHLHFTVKVNGQPVDPRQWLTTQGLSLPPTRGTATAPPAVTTATPGSTPTGSTDPILATPGTGTITAKPVISSLPAQVGPYKGEQVVNAGYVIKAGQAMGLDAKTITIGVMTAMGESSLVNIGYGDAAGPDSRGLFQQRANGAWGSLADRMNPTIASTNFFKALIAVPGYLQMEPTLAAHKAQRNADPYHYQPYWADAVLMVSTLTADPSLLESLPAGGFLEGCEGGGPGEPLNPGDGSGAAIVSAAKHYQGTPYSWGGGNYQGPSLGIYSSPSLDGTKTVGFDCSGLVMFAVYNSTGIQLPHSAEDQGKDARGTTVPRDWTKMQPGDVIAFSENGSGSPGSFGHVGIYIGNGQMIHAPRPGKTVEIVQLKGSSYYEPMAWSIKRYAKTGATA</sequence>
<evidence type="ECO:0000256" key="5">
    <source>
        <dbReference type="ARBA" id="ARBA00022807"/>
    </source>
</evidence>
<dbReference type="InterPro" id="IPR050570">
    <property type="entry name" value="Cell_wall_metabolism_enzyme"/>
</dbReference>
<dbReference type="PANTHER" id="PTHR21666">
    <property type="entry name" value="PEPTIDASE-RELATED"/>
    <property type="match status" value="1"/>
</dbReference>
<dbReference type="CDD" id="cd12797">
    <property type="entry name" value="M23_peptidase"/>
    <property type="match status" value="1"/>
</dbReference>
<dbReference type="InterPro" id="IPR016047">
    <property type="entry name" value="M23ase_b-sheet_dom"/>
</dbReference>
<comment type="caution">
    <text evidence="8">The sequence shown here is derived from an EMBL/GenBank/DDBJ whole genome shotgun (WGS) entry which is preliminary data.</text>
</comment>
<dbReference type="AlphaFoldDB" id="W6K0D1"/>
<evidence type="ECO:0000313" key="9">
    <source>
        <dbReference type="Proteomes" id="UP000035763"/>
    </source>
</evidence>
<dbReference type="Pfam" id="PF01551">
    <property type="entry name" value="Peptidase_M23"/>
    <property type="match status" value="1"/>
</dbReference>
<dbReference type="RefSeq" id="WP_053084183.1">
    <property type="nucleotide sequence ID" value="NZ_HG764815.1"/>
</dbReference>
<keyword evidence="9" id="KW-1185">Reference proteome</keyword>
<keyword evidence="4" id="KW-0378">Hydrolase</keyword>
<reference evidence="8 9" key="1">
    <citation type="journal article" date="2013" name="ISME J.">
        <title>A metabolic model for members of the genus Tetrasphaera involved in enhanced biological phosphorus removal.</title>
        <authorList>
            <person name="Kristiansen R."/>
            <person name="Nguyen H.T.T."/>
            <person name="Saunders A.M."/>
            <person name="Nielsen J.L."/>
            <person name="Wimmer R."/>
            <person name="Le V.Q."/>
            <person name="McIlroy S.J."/>
            <person name="Petrovski S."/>
            <person name="Seviour R.J."/>
            <person name="Calteau A."/>
            <person name="Nielsen K.L."/>
            <person name="Nielsen P.H."/>
        </authorList>
    </citation>
    <scope>NUCLEOTIDE SEQUENCE [LARGE SCALE GENOMIC DNA]</scope>
    <source>
        <strain evidence="8 9">Ben110</strain>
    </source>
</reference>
<evidence type="ECO:0000256" key="2">
    <source>
        <dbReference type="ARBA" id="ARBA00022670"/>
    </source>
</evidence>
<dbReference type="GO" id="GO:0006508">
    <property type="term" value="P:proteolysis"/>
    <property type="evidence" value="ECO:0007669"/>
    <property type="project" value="UniProtKB-KW"/>
</dbReference>
<dbReference type="InterPro" id="IPR038765">
    <property type="entry name" value="Papain-like_cys_pep_sf"/>
</dbReference>
<feature type="domain" description="NlpC/P60" evidence="7">
    <location>
        <begin position="401"/>
        <end position="551"/>
    </location>
</feature>
<protein>
    <submittedName>
        <fullName evidence="8">Peptidase M23</fullName>
    </submittedName>
</protein>
<dbReference type="Gene3D" id="3.90.1720.10">
    <property type="entry name" value="endopeptidase domain like (from Nostoc punctiforme)"/>
    <property type="match status" value="1"/>
</dbReference>
<proteinExistence type="inferred from homology"/>
<dbReference type="Gene3D" id="2.70.70.10">
    <property type="entry name" value="Glucose Permease (Domain IIA)"/>
    <property type="match status" value="1"/>
</dbReference>
<keyword evidence="2" id="KW-0645">Protease</keyword>
<dbReference type="Pfam" id="PF00877">
    <property type="entry name" value="NLPC_P60"/>
    <property type="match status" value="1"/>
</dbReference>
<comment type="similarity">
    <text evidence="1">Belongs to the peptidase C40 family.</text>
</comment>
<keyword evidence="5" id="KW-0788">Thiol protease</keyword>
<dbReference type="GO" id="GO:0008234">
    <property type="term" value="F:cysteine-type peptidase activity"/>
    <property type="evidence" value="ECO:0007669"/>
    <property type="project" value="UniProtKB-KW"/>
</dbReference>
<evidence type="ECO:0000259" key="7">
    <source>
        <dbReference type="PROSITE" id="PS51935"/>
    </source>
</evidence>
<name>W6K0D1_9MICO</name>
<evidence type="ECO:0000256" key="6">
    <source>
        <dbReference type="SAM" id="MobiDB-lite"/>
    </source>
</evidence>
<dbReference type="InterPro" id="IPR011055">
    <property type="entry name" value="Dup_hybrid_motif"/>
</dbReference>
<organism evidence="8 9">
    <name type="scientific">Nostocoides australiense Ben110</name>
    <dbReference type="NCBI Taxonomy" id="1193182"/>
    <lineage>
        <taxon>Bacteria</taxon>
        <taxon>Bacillati</taxon>
        <taxon>Actinomycetota</taxon>
        <taxon>Actinomycetes</taxon>
        <taxon>Micrococcales</taxon>
        <taxon>Intrasporangiaceae</taxon>
        <taxon>Nostocoides</taxon>
    </lineage>
</organism>
<dbReference type="SUPFAM" id="SSF51261">
    <property type="entry name" value="Duplicated hybrid motif"/>
    <property type="match status" value="1"/>
</dbReference>
<dbReference type="EMBL" id="CAJA01000384">
    <property type="protein sequence ID" value="CCH74445.1"/>
    <property type="molecule type" value="Genomic_DNA"/>
</dbReference>
<gene>
    <name evidence="8" type="ORF">BN11_4440005</name>
</gene>
<dbReference type="SUPFAM" id="SSF54001">
    <property type="entry name" value="Cysteine proteinases"/>
    <property type="match status" value="1"/>
</dbReference>